<evidence type="ECO:0000313" key="5">
    <source>
        <dbReference type="Proteomes" id="UP000614996"/>
    </source>
</evidence>
<evidence type="ECO:0000256" key="1">
    <source>
        <dbReference type="ARBA" id="ARBA00006328"/>
    </source>
</evidence>
<sequence>MADDVIVVLGGTGRQGGAVARELLRRGHPVRAVVRDPAKARPLAAAGAELVRGDLDDPASLDAALTGAHGVFSVQTFTGPDGLAGEVRQGRAVADAAARAGVRHLVYASVAGAERDSCIPHFESKYEVERHIAELGLPATILRPVFFLDNFAGMGPQPADGGGQVLTLALPPDVPLQMIASRDIGVFAADAFEQPETSLGSAVEIAGDELTPTRIAEVFTEVTGEPTTFRSQPVEELRAYSAEMATMFAWFAEAGFRADLPALRRLHPDLTTLADWLRARTD</sequence>
<dbReference type="CDD" id="cd05251">
    <property type="entry name" value="NmrA_like_SDR_a"/>
    <property type="match status" value="1"/>
</dbReference>
<gene>
    <name evidence="4" type="ORF">NUM_41560</name>
</gene>
<keyword evidence="5" id="KW-1185">Reference proteome</keyword>
<evidence type="ECO:0000259" key="3">
    <source>
        <dbReference type="Pfam" id="PF05368"/>
    </source>
</evidence>
<keyword evidence="2" id="KW-0521">NADP</keyword>
<organism evidence="4 5">
    <name type="scientific">Actinocatenispora comari</name>
    <dbReference type="NCBI Taxonomy" id="2807577"/>
    <lineage>
        <taxon>Bacteria</taxon>
        <taxon>Bacillati</taxon>
        <taxon>Actinomycetota</taxon>
        <taxon>Actinomycetes</taxon>
        <taxon>Micromonosporales</taxon>
        <taxon>Micromonosporaceae</taxon>
        <taxon>Actinocatenispora</taxon>
    </lineage>
</organism>
<dbReference type="PANTHER" id="PTHR42748">
    <property type="entry name" value="NITROGEN METABOLITE REPRESSION PROTEIN NMRA FAMILY MEMBER"/>
    <property type="match status" value="1"/>
</dbReference>
<accession>A0A8J4AFU0</accession>
<dbReference type="SUPFAM" id="SSF51735">
    <property type="entry name" value="NAD(P)-binding Rossmann-fold domains"/>
    <property type="match status" value="1"/>
</dbReference>
<comment type="similarity">
    <text evidence="1">Belongs to the NmrA-type oxidoreductase family.</text>
</comment>
<protein>
    <recommendedName>
        <fullName evidence="3">NmrA-like domain-containing protein</fullName>
    </recommendedName>
</protein>
<reference evidence="5" key="1">
    <citation type="journal article" date="2021" name="Int. J. Syst. Evol. Microbiol.">
        <title>Actinocatenispora comari sp. nov., an endophytic actinomycete isolated from aerial parts of Comarum salesowianum.</title>
        <authorList>
            <person name="Oyunbileg N."/>
            <person name="Iizaka Y."/>
            <person name="Hamada M."/>
            <person name="Davaapurev B.O."/>
            <person name="Fukumoto A."/>
            <person name="Tsetseg B."/>
            <person name="Kato F."/>
            <person name="Tamura T."/>
            <person name="Batkhuu J."/>
            <person name="Anzai Y."/>
        </authorList>
    </citation>
    <scope>NUCLEOTIDE SEQUENCE [LARGE SCALE GENOMIC DNA]</scope>
    <source>
        <strain evidence="5">NUM-2625</strain>
    </source>
</reference>
<dbReference type="InterPro" id="IPR008030">
    <property type="entry name" value="NmrA-like"/>
</dbReference>
<dbReference type="Gene3D" id="3.90.25.10">
    <property type="entry name" value="UDP-galactose 4-epimerase, domain 1"/>
    <property type="match status" value="1"/>
</dbReference>
<dbReference type="AlphaFoldDB" id="A0A8J4AFU0"/>
<dbReference type="InterPro" id="IPR051164">
    <property type="entry name" value="NmrA-like_oxidored"/>
</dbReference>
<dbReference type="Proteomes" id="UP000614996">
    <property type="component" value="Unassembled WGS sequence"/>
</dbReference>
<dbReference type="Pfam" id="PF05368">
    <property type="entry name" value="NmrA"/>
    <property type="match status" value="1"/>
</dbReference>
<name>A0A8J4AFU0_9ACTN</name>
<feature type="domain" description="NmrA-like" evidence="3">
    <location>
        <begin position="3"/>
        <end position="256"/>
    </location>
</feature>
<proteinExistence type="inferred from homology"/>
<dbReference type="EMBL" id="BOPO01000078">
    <property type="protein sequence ID" value="GIL28902.1"/>
    <property type="molecule type" value="Genomic_DNA"/>
</dbReference>
<evidence type="ECO:0000313" key="4">
    <source>
        <dbReference type="EMBL" id="GIL28902.1"/>
    </source>
</evidence>
<dbReference type="RefSeq" id="WP_207126609.1">
    <property type="nucleotide sequence ID" value="NZ_BOPO01000078.1"/>
</dbReference>
<dbReference type="InterPro" id="IPR036291">
    <property type="entry name" value="NAD(P)-bd_dom_sf"/>
</dbReference>
<dbReference type="Gene3D" id="3.40.50.720">
    <property type="entry name" value="NAD(P)-binding Rossmann-like Domain"/>
    <property type="match status" value="1"/>
</dbReference>
<comment type="caution">
    <text evidence="4">The sequence shown here is derived from an EMBL/GenBank/DDBJ whole genome shotgun (WGS) entry which is preliminary data.</text>
</comment>
<evidence type="ECO:0000256" key="2">
    <source>
        <dbReference type="ARBA" id="ARBA00022857"/>
    </source>
</evidence>
<dbReference type="PANTHER" id="PTHR42748:SF7">
    <property type="entry name" value="NMRA LIKE REDOX SENSOR 1-RELATED"/>
    <property type="match status" value="1"/>
</dbReference>